<dbReference type="EMBL" id="EQ999546">
    <property type="protein sequence ID" value="EEZ31596.1"/>
    <property type="molecule type" value="Genomic_DNA"/>
</dbReference>
<evidence type="ECO:0000313" key="1">
    <source>
        <dbReference type="EMBL" id="EEZ31596.1"/>
    </source>
</evidence>
<dbReference type="RefSeq" id="WP_002964603.1">
    <property type="nucleotide sequence ID" value="NZ_EQ999546.1"/>
</dbReference>
<organism evidence="1">
    <name type="scientific">Brucella pinnipedialis M292/94/1</name>
    <dbReference type="NCBI Taxonomy" id="520462"/>
    <lineage>
        <taxon>Bacteria</taxon>
        <taxon>Pseudomonadati</taxon>
        <taxon>Pseudomonadota</taxon>
        <taxon>Alphaproteobacteria</taxon>
        <taxon>Hyphomicrobiales</taxon>
        <taxon>Brucellaceae</taxon>
        <taxon>Brucella/Ochrobactrum group</taxon>
        <taxon>Brucella</taxon>
    </lineage>
</organism>
<gene>
    <name evidence="1" type="ORF">BALG_01716</name>
</gene>
<dbReference type="HOGENOM" id="CLU_2732136_0_0_5"/>
<protein>
    <submittedName>
        <fullName evidence="1">Uncharacterized protein</fullName>
    </submittedName>
</protein>
<sequence length="71" mass="8086">MIFICILPIVFAMRLYRNAAMHFTHDCIEDKSNLKTMTYYEVLANANIRISINLAQIPGTHPQKAAFKTGN</sequence>
<dbReference type="AlphaFoldDB" id="A0A0E1X5Z9"/>
<reference evidence="1" key="1">
    <citation type="submission" date="2009-01" db="EMBL/GenBank/DDBJ databases">
        <title>The Genome Sequence of Brucella pinnipedialis M292/94/1.</title>
        <authorList>
            <consortium name="The Broad Institute Genome Sequencing Platform"/>
            <person name="Ward D."/>
            <person name="Young S.K."/>
            <person name="Kodira C.D."/>
            <person name="Zeng Q."/>
            <person name="Koehrsen M."/>
            <person name="Alvarado L."/>
            <person name="Berlin A."/>
            <person name="Borenstein D."/>
            <person name="Chen Z."/>
            <person name="Engels R."/>
            <person name="Freedman E."/>
            <person name="Gellesch M."/>
            <person name="Goldberg J."/>
            <person name="Griggs A."/>
            <person name="Gujja S."/>
            <person name="Heiman D."/>
            <person name="Hepburn T."/>
            <person name="Howarth C."/>
            <person name="Jen D."/>
            <person name="Larson L."/>
            <person name="Lewis B."/>
            <person name="Mehta T."/>
            <person name="Park D."/>
            <person name="Pearson M."/>
            <person name="Roberts A."/>
            <person name="Saif S."/>
            <person name="Shea T."/>
            <person name="Shenoy N."/>
            <person name="Sisk P."/>
            <person name="Stolte C."/>
            <person name="Sykes S."/>
            <person name="Walk T."/>
            <person name="White J."/>
            <person name="Yandava C."/>
            <person name="Whatmore A.M."/>
            <person name="Perrett L.L."/>
            <person name="O'Callaghan D."/>
            <person name="Nusbaum C."/>
            <person name="Galagan J."/>
            <person name="Birren B."/>
        </authorList>
    </citation>
    <scope>NUCLEOTIDE SEQUENCE [LARGE SCALE GENOMIC DNA]</scope>
    <source>
        <strain evidence="1">M292/94/1</strain>
    </source>
</reference>
<accession>A0A0E1X5Z9</accession>
<dbReference type="Proteomes" id="UP000004659">
    <property type="component" value="Unassembled WGS sequence"/>
</dbReference>
<name>A0A0E1X5Z9_9HYPH</name>
<dbReference type="GeneID" id="93016216"/>
<proteinExistence type="predicted"/>